<dbReference type="InterPro" id="IPR025521">
    <property type="entry name" value="Neprosin_propep"/>
</dbReference>
<dbReference type="PROSITE" id="PS52045">
    <property type="entry name" value="NEPROSIN_PEP_CD"/>
    <property type="match status" value="1"/>
</dbReference>
<name>A0A7N0TAR9_KALFE</name>
<feature type="domain" description="Neprosin PEP catalytic" evidence="2">
    <location>
        <begin position="147"/>
        <end position="386"/>
    </location>
</feature>
<dbReference type="Pfam" id="PF03080">
    <property type="entry name" value="Neprosin"/>
    <property type="match status" value="1"/>
</dbReference>
<feature type="signal peptide" evidence="1">
    <location>
        <begin position="1"/>
        <end position="18"/>
    </location>
</feature>
<organism evidence="3 4">
    <name type="scientific">Kalanchoe fedtschenkoi</name>
    <name type="common">Lavender scallops</name>
    <name type="synonym">South American air plant</name>
    <dbReference type="NCBI Taxonomy" id="63787"/>
    <lineage>
        <taxon>Eukaryota</taxon>
        <taxon>Viridiplantae</taxon>
        <taxon>Streptophyta</taxon>
        <taxon>Embryophyta</taxon>
        <taxon>Tracheophyta</taxon>
        <taxon>Spermatophyta</taxon>
        <taxon>Magnoliopsida</taxon>
        <taxon>eudicotyledons</taxon>
        <taxon>Gunneridae</taxon>
        <taxon>Pentapetalae</taxon>
        <taxon>Saxifragales</taxon>
        <taxon>Crassulaceae</taxon>
        <taxon>Kalanchoe</taxon>
    </lineage>
</organism>
<dbReference type="Pfam" id="PF14365">
    <property type="entry name" value="Neprosin_AP"/>
    <property type="match status" value="1"/>
</dbReference>
<reference evidence="3" key="1">
    <citation type="submission" date="2021-01" db="UniProtKB">
        <authorList>
            <consortium name="EnsemblPlants"/>
        </authorList>
    </citation>
    <scope>IDENTIFICATION</scope>
</reference>
<keyword evidence="4" id="KW-1185">Reference proteome</keyword>
<dbReference type="Proteomes" id="UP000594263">
    <property type="component" value="Unplaced"/>
</dbReference>
<dbReference type="PANTHER" id="PTHR31589">
    <property type="entry name" value="PROTEIN, PUTATIVE (DUF239)-RELATED-RELATED"/>
    <property type="match status" value="1"/>
</dbReference>
<dbReference type="AlphaFoldDB" id="A0A7N0TAR9"/>
<dbReference type="InterPro" id="IPR053168">
    <property type="entry name" value="Glutamic_endopeptidase"/>
</dbReference>
<dbReference type="PANTHER" id="PTHR31589:SF232">
    <property type="entry name" value="NEPROSIN DOMAIN-CONTAINING PROTEIN"/>
    <property type="match status" value="1"/>
</dbReference>
<sequence length="386" mass="42527">MASTIIFIALLIFSVVSCGDCRKPAGAISKEQEYHLELEKRLQTLDKPAVKTIIYEETGDVIDCVRINEQPAFDHPALKNHKIQLHPTLSTPDVSVASSRNNSSAKALKLRGTGKACPDGTVPIKRTTKEDLIRFDRLSKEYFGGSKAQGVPDKKVNVRLENKGKIYGSSASLSLYNLNIADDQESSVDVTVESGPPGQVDELSFGWKGFTNNNGCYNTLCPGFVQVDQEIHINYAFDDVSVYGDENQQYSTPLSLEQAQDSGNWWLTGGDDRIRIGYWPKELLPNFADGANAVTWGGTATPGPSGNYPPMGNGHLPDGFYKDTCYFHRITYFNFYHRITEPVQADTIPYMGAPSSCYNLNFVTPNEKLAIEGFSFMFGGPGGRCN</sequence>
<accession>A0A7N0TAR9</accession>
<evidence type="ECO:0000256" key="1">
    <source>
        <dbReference type="SAM" id="SignalP"/>
    </source>
</evidence>
<dbReference type="InterPro" id="IPR004314">
    <property type="entry name" value="Neprosin"/>
</dbReference>
<dbReference type="EnsemblPlants" id="Kaladp0030s0137.1.v1.1">
    <property type="protein sequence ID" value="Kaladp0030s0137.1.v1.1"/>
    <property type="gene ID" value="Kaladp0030s0137.v1.1"/>
</dbReference>
<evidence type="ECO:0000259" key="2">
    <source>
        <dbReference type="PROSITE" id="PS52045"/>
    </source>
</evidence>
<protein>
    <recommendedName>
        <fullName evidence="2">Neprosin PEP catalytic domain-containing protein</fullName>
    </recommendedName>
</protein>
<evidence type="ECO:0000313" key="3">
    <source>
        <dbReference type="EnsemblPlants" id="Kaladp0030s0137.1.v1.1"/>
    </source>
</evidence>
<proteinExistence type="predicted"/>
<keyword evidence="1" id="KW-0732">Signal</keyword>
<evidence type="ECO:0000313" key="4">
    <source>
        <dbReference type="Proteomes" id="UP000594263"/>
    </source>
</evidence>
<dbReference type="Gramene" id="Kaladp0030s0137.1.v1.1">
    <property type="protein sequence ID" value="Kaladp0030s0137.1.v1.1"/>
    <property type="gene ID" value="Kaladp0030s0137.v1.1"/>
</dbReference>
<feature type="chain" id="PRO_5029751414" description="Neprosin PEP catalytic domain-containing protein" evidence="1">
    <location>
        <begin position="19"/>
        <end position="386"/>
    </location>
</feature>
<dbReference type="OMA" id="GLFTYWT"/>